<name>A0ABT0THB9_9FLAO</name>
<dbReference type="Proteomes" id="UP001203342">
    <property type="component" value="Unassembled WGS sequence"/>
</dbReference>
<dbReference type="EMBL" id="JAMLJN010000005">
    <property type="protein sequence ID" value="MCL9770376.1"/>
    <property type="molecule type" value="Genomic_DNA"/>
</dbReference>
<keyword evidence="2" id="KW-1185">Reference proteome</keyword>
<organism evidence="1 2">
    <name type="scientific">Flavobacterium fragile</name>
    <dbReference type="NCBI Taxonomy" id="2949085"/>
    <lineage>
        <taxon>Bacteria</taxon>
        <taxon>Pseudomonadati</taxon>
        <taxon>Bacteroidota</taxon>
        <taxon>Flavobacteriia</taxon>
        <taxon>Flavobacteriales</taxon>
        <taxon>Flavobacteriaceae</taxon>
        <taxon>Flavobacterium</taxon>
    </lineage>
</organism>
<accession>A0ABT0THB9</accession>
<sequence>MRTIRSKFVHLFVFLIATSILLDWSDHCHKNVLDKFEEVSLVGRGETKEFSLFKGIVKNKDTELSIPSPAIRIANEQSLQYFITFTCKIKSYLHLLQLF</sequence>
<protein>
    <submittedName>
        <fullName evidence="1">Uncharacterized protein</fullName>
    </submittedName>
</protein>
<evidence type="ECO:0000313" key="1">
    <source>
        <dbReference type="EMBL" id="MCL9770376.1"/>
    </source>
</evidence>
<comment type="caution">
    <text evidence="1">The sequence shown here is derived from an EMBL/GenBank/DDBJ whole genome shotgun (WGS) entry which is preliminary data.</text>
</comment>
<reference evidence="1 2" key="1">
    <citation type="submission" date="2022-05" db="EMBL/GenBank/DDBJ databases">
        <title>Flavobacterium sp., isolated from activated sludge.</title>
        <authorList>
            <person name="Ran Q."/>
        </authorList>
    </citation>
    <scope>NUCLEOTIDE SEQUENCE [LARGE SCALE GENOMIC DNA]</scope>
    <source>
        <strain evidence="1 2">HXWNR69</strain>
    </source>
</reference>
<proteinExistence type="predicted"/>
<evidence type="ECO:0000313" key="2">
    <source>
        <dbReference type="Proteomes" id="UP001203342"/>
    </source>
</evidence>
<dbReference type="RefSeq" id="WP_250581894.1">
    <property type="nucleotide sequence ID" value="NZ_JAMLJN010000005.1"/>
</dbReference>
<gene>
    <name evidence="1" type="ORF">NAT47_08090</name>
</gene>